<dbReference type="Pfam" id="PF07690">
    <property type="entry name" value="MFS_1"/>
    <property type="match status" value="1"/>
</dbReference>
<dbReference type="EMBL" id="LXFE01000904">
    <property type="protein sequence ID" value="OLL24254.1"/>
    <property type="molecule type" value="Genomic_DNA"/>
</dbReference>
<dbReference type="Proteomes" id="UP000186594">
    <property type="component" value="Unassembled WGS sequence"/>
</dbReference>
<keyword evidence="2" id="KW-1133">Transmembrane helix</keyword>
<protein>
    <recommendedName>
        <fullName evidence="3">Major facilitator superfamily (MFS) profile domain-containing protein</fullName>
    </recommendedName>
</protein>
<dbReference type="InterPro" id="IPR020846">
    <property type="entry name" value="MFS_dom"/>
</dbReference>
<sequence length="158" mass="16411">MVSKTVKVGNLVGALVVAMSSGVTYVVASIDPPYETRLITAYLTPLSTKLQLSATQMNAVAASGSIGSTIAGPLVGKLVDRRGHVPPLILASIAYFGFYGLRRSYLGEASGDYRFLMLNQFFIGIGTNASFSAAINISAATIKSAASTAVPLTGIAQY</sequence>
<proteinExistence type="predicted"/>
<dbReference type="InterPro" id="IPR036259">
    <property type="entry name" value="MFS_trans_sf"/>
</dbReference>
<feature type="transmembrane region" description="Helical" evidence="2">
    <location>
        <begin position="121"/>
        <end position="142"/>
    </location>
</feature>
<feature type="transmembrane region" description="Helical" evidence="2">
    <location>
        <begin position="84"/>
        <end position="101"/>
    </location>
</feature>
<dbReference type="OrthoDB" id="410267at2759"/>
<feature type="transmembrane region" description="Helical" evidence="2">
    <location>
        <begin position="12"/>
        <end position="30"/>
    </location>
</feature>
<accession>A0A1U7LNM6</accession>
<organism evidence="4 5">
    <name type="scientific">Neolecta irregularis (strain DAH-3)</name>
    <dbReference type="NCBI Taxonomy" id="1198029"/>
    <lineage>
        <taxon>Eukaryota</taxon>
        <taxon>Fungi</taxon>
        <taxon>Dikarya</taxon>
        <taxon>Ascomycota</taxon>
        <taxon>Taphrinomycotina</taxon>
        <taxon>Neolectales</taxon>
        <taxon>Neolectaceae</taxon>
        <taxon>Neolecta</taxon>
    </lineage>
</organism>
<comment type="caution">
    <text evidence="4">The sequence shown here is derived from an EMBL/GenBank/DDBJ whole genome shotgun (WGS) entry which is preliminary data.</text>
</comment>
<evidence type="ECO:0000259" key="3">
    <source>
        <dbReference type="PROSITE" id="PS50850"/>
    </source>
</evidence>
<keyword evidence="5" id="KW-1185">Reference proteome</keyword>
<keyword evidence="2" id="KW-0812">Transmembrane</keyword>
<evidence type="ECO:0000256" key="1">
    <source>
        <dbReference type="ARBA" id="ARBA00004141"/>
    </source>
</evidence>
<dbReference type="InterPro" id="IPR011701">
    <property type="entry name" value="MFS"/>
</dbReference>
<evidence type="ECO:0000313" key="5">
    <source>
        <dbReference type="Proteomes" id="UP000186594"/>
    </source>
</evidence>
<name>A0A1U7LNM6_NEOID</name>
<feature type="domain" description="Major facilitator superfamily (MFS) profile" evidence="3">
    <location>
        <begin position="6"/>
        <end position="158"/>
    </location>
</feature>
<dbReference type="GO" id="GO:0022857">
    <property type="term" value="F:transmembrane transporter activity"/>
    <property type="evidence" value="ECO:0007669"/>
    <property type="project" value="InterPro"/>
</dbReference>
<evidence type="ECO:0000313" key="4">
    <source>
        <dbReference type="EMBL" id="OLL24254.1"/>
    </source>
</evidence>
<gene>
    <name evidence="4" type="ORF">NEOLI_001049</name>
</gene>
<evidence type="ECO:0000256" key="2">
    <source>
        <dbReference type="SAM" id="Phobius"/>
    </source>
</evidence>
<dbReference type="SUPFAM" id="SSF103473">
    <property type="entry name" value="MFS general substrate transporter"/>
    <property type="match status" value="1"/>
</dbReference>
<dbReference type="GO" id="GO:0016020">
    <property type="term" value="C:membrane"/>
    <property type="evidence" value="ECO:0007669"/>
    <property type="project" value="UniProtKB-SubCell"/>
</dbReference>
<keyword evidence="2" id="KW-0472">Membrane</keyword>
<dbReference type="Gene3D" id="1.20.1250.20">
    <property type="entry name" value="MFS general substrate transporter like domains"/>
    <property type="match status" value="1"/>
</dbReference>
<reference evidence="4 5" key="1">
    <citation type="submission" date="2016-04" db="EMBL/GenBank/DDBJ databases">
        <title>Evolutionary innovation and constraint leading to complex multicellularity in the Ascomycota.</title>
        <authorList>
            <person name="Cisse O."/>
            <person name="Nguyen A."/>
            <person name="Hewitt D.A."/>
            <person name="Jedd G."/>
            <person name="Stajich J.E."/>
        </authorList>
    </citation>
    <scope>NUCLEOTIDE SEQUENCE [LARGE SCALE GENOMIC DNA]</scope>
    <source>
        <strain evidence="4 5">DAH-3</strain>
    </source>
</reference>
<dbReference type="STRING" id="1198029.A0A1U7LNM6"/>
<dbReference type="PROSITE" id="PS50850">
    <property type="entry name" value="MFS"/>
    <property type="match status" value="1"/>
</dbReference>
<dbReference type="AlphaFoldDB" id="A0A1U7LNM6"/>
<comment type="subcellular location">
    <subcellularLocation>
        <location evidence="1">Membrane</location>
        <topology evidence="1">Multi-pass membrane protein</topology>
    </subcellularLocation>
</comment>